<dbReference type="Pfam" id="PF01408">
    <property type="entry name" value="GFO_IDH_MocA"/>
    <property type="match status" value="1"/>
</dbReference>
<protein>
    <submittedName>
        <fullName evidence="5">Predicted dehydrogenase</fullName>
    </submittedName>
</protein>
<name>A0A1I2RYS6_9HYPH</name>
<proteinExistence type="inferred from homology"/>
<dbReference type="PANTHER" id="PTHR43708:SF5">
    <property type="entry name" value="CONSERVED EXPRESSED OXIDOREDUCTASE (EUROFUNG)-RELATED"/>
    <property type="match status" value="1"/>
</dbReference>
<reference evidence="6" key="1">
    <citation type="submission" date="2016-10" db="EMBL/GenBank/DDBJ databases">
        <authorList>
            <person name="Varghese N."/>
            <person name="Submissions S."/>
        </authorList>
    </citation>
    <scope>NUCLEOTIDE SEQUENCE [LARGE SCALE GENOMIC DNA]</scope>
    <source>
        <strain evidence="6">Gh-105</strain>
    </source>
</reference>
<dbReference type="Gene3D" id="3.40.50.720">
    <property type="entry name" value="NAD(P)-binding Rossmann-like Domain"/>
    <property type="match status" value="1"/>
</dbReference>
<dbReference type="Pfam" id="PF22725">
    <property type="entry name" value="GFO_IDH_MocA_C3"/>
    <property type="match status" value="1"/>
</dbReference>
<evidence type="ECO:0000313" key="6">
    <source>
        <dbReference type="Proteomes" id="UP000199229"/>
    </source>
</evidence>
<dbReference type="GO" id="GO:0000166">
    <property type="term" value="F:nucleotide binding"/>
    <property type="evidence" value="ECO:0007669"/>
    <property type="project" value="InterPro"/>
</dbReference>
<dbReference type="Gene3D" id="3.30.360.10">
    <property type="entry name" value="Dihydrodipicolinate Reductase, domain 2"/>
    <property type="match status" value="1"/>
</dbReference>
<dbReference type="AlphaFoldDB" id="A0A1I2RYS6"/>
<dbReference type="Proteomes" id="UP000199229">
    <property type="component" value="Unassembled WGS sequence"/>
</dbReference>
<dbReference type="InterPro" id="IPR036291">
    <property type="entry name" value="NAD(P)-bd_dom_sf"/>
</dbReference>
<dbReference type="SUPFAM" id="SSF51735">
    <property type="entry name" value="NAD(P)-binding Rossmann-fold domains"/>
    <property type="match status" value="1"/>
</dbReference>
<sequence length="437" mass="48556">MKIAYVGCGYVFDIYMRTAWAYPEIEVRGVFDLDTDRSAVVARHYGFHVYPDLDTLLSDPAVDIVVNLTSIQSHYIVTKRALEAGKHVYSEKPITTDLDRTRELFALAASRGLVLTGAPCNIFCDAIATMWKAVDEGAIGKPVLVYAELDDNPAHLMNLESVQSPTGAPFPYAEELQEGCTVEHVGYHLVWLCAMFGPVRSMTAFSATLVAHKTDTPLDPADTPDLSVGCLEFDGGVSVRVTCSWVAPRDHRIRIVGEAGEICVDNVFHDQAAVHLERFSRVSLSARKAYTIRTQPLLGRVFGVGGRRLRLVRRWKSHAVEAERGVGRSAKHRVVSWLRRREVYAQDKLLGIGEMARALAEGRPQPLPDDFLLHLNELTLAIQRSGPQGATMRPTTTFAKITPLPDVIGNRRRPRIEVRSGLVSRWLNGVVTALHRR</sequence>
<evidence type="ECO:0000256" key="2">
    <source>
        <dbReference type="ARBA" id="ARBA00023002"/>
    </source>
</evidence>
<dbReference type="EMBL" id="FOPM01000003">
    <property type="protein sequence ID" value="SFG45203.1"/>
    <property type="molecule type" value="Genomic_DNA"/>
</dbReference>
<dbReference type="InterPro" id="IPR000683">
    <property type="entry name" value="Gfo/Idh/MocA-like_OxRdtase_N"/>
</dbReference>
<dbReference type="GO" id="GO:0016491">
    <property type="term" value="F:oxidoreductase activity"/>
    <property type="evidence" value="ECO:0007669"/>
    <property type="project" value="UniProtKB-KW"/>
</dbReference>
<dbReference type="PANTHER" id="PTHR43708">
    <property type="entry name" value="CONSERVED EXPRESSED OXIDOREDUCTASE (EUROFUNG)"/>
    <property type="match status" value="1"/>
</dbReference>
<dbReference type="SUPFAM" id="SSF55347">
    <property type="entry name" value="Glyceraldehyde-3-phosphate dehydrogenase-like, C-terminal domain"/>
    <property type="match status" value="1"/>
</dbReference>
<keyword evidence="6" id="KW-1185">Reference proteome</keyword>
<evidence type="ECO:0000259" key="3">
    <source>
        <dbReference type="Pfam" id="PF01408"/>
    </source>
</evidence>
<dbReference type="InterPro" id="IPR051317">
    <property type="entry name" value="Gfo/Idh/MocA_oxidoreduct"/>
</dbReference>
<organism evidence="5 6">
    <name type="scientific">Methylobacterium gossipiicola</name>
    <dbReference type="NCBI Taxonomy" id="582675"/>
    <lineage>
        <taxon>Bacteria</taxon>
        <taxon>Pseudomonadati</taxon>
        <taxon>Pseudomonadota</taxon>
        <taxon>Alphaproteobacteria</taxon>
        <taxon>Hyphomicrobiales</taxon>
        <taxon>Methylobacteriaceae</taxon>
        <taxon>Methylobacterium</taxon>
    </lineage>
</organism>
<gene>
    <name evidence="5" type="ORF">SAMN05192565_103230</name>
</gene>
<comment type="similarity">
    <text evidence="1">Belongs to the Gfo/Idh/MocA family.</text>
</comment>
<feature type="domain" description="GFO/IDH/MocA-like oxidoreductase" evidence="4">
    <location>
        <begin position="128"/>
        <end position="262"/>
    </location>
</feature>
<evidence type="ECO:0000256" key="1">
    <source>
        <dbReference type="ARBA" id="ARBA00010928"/>
    </source>
</evidence>
<dbReference type="STRING" id="582675.SAMN05192565_103230"/>
<keyword evidence="2" id="KW-0560">Oxidoreductase</keyword>
<dbReference type="InterPro" id="IPR055170">
    <property type="entry name" value="GFO_IDH_MocA-like_dom"/>
</dbReference>
<dbReference type="OrthoDB" id="9776544at2"/>
<feature type="domain" description="Gfo/Idh/MocA-like oxidoreductase N-terminal" evidence="3">
    <location>
        <begin position="2"/>
        <end position="115"/>
    </location>
</feature>
<evidence type="ECO:0000259" key="4">
    <source>
        <dbReference type="Pfam" id="PF22725"/>
    </source>
</evidence>
<accession>A0A1I2RYS6</accession>
<evidence type="ECO:0000313" key="5">
    <source>
        <dbReference type="EMBL" id="SFG45203.1"/>
    </source>
</evidence>